<evidence type="ECO:0000313" key="3">
    <source>
        <dbReference type="Proteomes" id="UP001197609"/>
    </source>
</evidence>
<dbReference type="SUPFAM" id="SSF54909">
    <property type="entry name" value="Dimeric alpha+beta barrel"/>
    <property type="match status" value="1"/>
</dbReference>
<proteinExistence type="predicted"/>
<keyword evidence="2" id="KW-0503">Monooxygenase</keyword>
<organism evidence="2 3">
    <name type="scientific">Candidatus Methylomirabilis tolerans</name>
    <dbReference type="NCBI Taxonomy" id="3123416"/>
    <lineage>
        <taxon>Bacteria</taxon>
        <taxon>Candidatus Methylomirabilota</taxon>
        <taxon>Candidatus Methylomirabilia</taxon>
        <taxon>Candidatus Methylomirabilales</taxon>
        <taxon>Candidatus Methylomirabilaceae</taxon>
        <taxon>Candidatus Methylomirabilis</taxon>
    </lineage>
</organism>
<dbReference type="PROSITE" id="PS51725">
    <property type="entry name" value="ABM"/>
    <property type="match status" value="1"/>
</dbReference>
<dbReference type="AlphaFoldDB" id="A0AAJ1EIS0"/>
<name>A0AAJ1EIS0_9BACT</name>
<dbReference type="GO" id="GO:0004497">
    <property type="term" value="F:monooxygenase activity"/>
    <property type="evidence" value="ECO:0007669"/>
    <property type="project" value="UniProtKB-KW"/>
</dbReference>
<dbReference type="PANTHER" id="PTHR34474">
    <property type="entry name" value="SIGNAL TRANSDUCTION PROTEIN TRAP"/>
    <property type="match status" value="1"/>
</dbReference>
<reference evidence="2 3" key="1">
    <citation type="journal article" date="2021" name="bioRxiv">
        <title>Unraveling nitrogen, sulfur and carbon metabolic pathways and microbial community transcriptional responses to substrate deprivation and toxicity stresses in a bioreactor mimicking anoxic brackish coastal sediment conditions.</title>
        <authorList>
            <person name="Martins P.D."/>
            <person name="Echeveste M.J."/>
            <person name="Arshad A."/>
            <person name="Kurth J."/>
            <person name="Ouboter H."/>
            <person name="Jetten M.S.M."/>
            <person name="Welte C.U."/>
        </authorList>
    </citation>
    <scope>NUCLEOTIDE SEQUENCE [LARGE SCALE GENOMIC DNA]</scope>
    <source>
        <strain evidence="2">MAG_38</strain>
    </source>
</reference>
<evidence type="ECO:0000313" key="2">
    <source>
        <dbReference type="EMBL" id="MBZ0160618.1"/>
    </source>
</evidence>
<dbReference type="Proteomes" id="UP001197609">
    <property type="component" value="Unassembled WGS sequence"/>
</dbReference>
<gene>
    <name evidence="2" type="ORF">K8G79_10870</name>
</gene>
<dbReference type="Gene3D" id="3.30.70.100">
    <property type="match status" value="1"/>
</dbReference>
<keyword evidence="2" id="KW-0560">Oxidoreductase</keyword>
<dbReference type="Pfam" id="PF03992">
    <property type="entry name" value="ABM"/>
    <property type="match status" value="1"/>
</dbReference>
<evidence type="ECO:0000259" key="1">
    <source>
        <dbReference type="PROSITE" id="PS51725"/>
    </source>
</evidence>
<dbReference type="InterPro" id="IPR050404">
    <property type="entry name" value="Heme-degrading_MO"/>
</dbReference>
<sequence length="102" mass="11849">MIVTANRVSITKGYEQEFEKRFEQRLGAVDRMPGFIRNEVLRPLQGDCYVVLTYWESEAAFEAWMQSESFKQAHANPAPKEMFAGRSVFEMHEVIQVSEKKS</sequence>
<accession>A0AAJ1EIS0</accession>
<dbReference type="EMBL" id="JAIOIU010000136">
    <property type="protein sequence ID" value="MBZ0160618.1"/>
    <property type="molecule type" value="Genomic_DNA"/>
</dbReference>
<feature type="domain" description="ABM" evidence="1">
    <location>
        <begin position="2"/>
        <end position="89"/>
    </location>
</feature>
<dbReference type="PANTHER" id="PTHR34474:SF2">
    <property type="entry name" value="SIGNAL TRANSDUCTION PROTEIN TRAP"/>
    <property type="match status" value="1"/>
</dbReference>
<dbReference type="InterPro" id="IPR007138">
    <property type="entry name" value="ABM_dom"/>
</dbReference>
<protein>
    <submittedName>
        <fullName evidence="2">Antibiotic biosynthesis monooxygenase</fullName>
    </submittedName>
</protein>
<comment type="caution">
    <text evidence="2">The sequence shown here is derived from an EMBL/GenBank/DDBJ whole genome shotgun (WGS) entry which is preliminary data.</text>
</comment>
<dbReference type="InterPro" id="IPR011008">
    <property type="entry name" value="Dimeric_a/b-barrel"/>
</dbReference>